<reference evidence="3" key="1">
    <citation type="journal article" date="2019" name="Int. J. Syst. Evol. Microbiol.">
        <title>The Global Catalogue of Microorganisms (GCM) 10K type strain sequencing project: providing services to taxonomists for standard genome sequencing and annotation.</title>
        <authorList>
            <consortium name="The Broad Institute Genomics Platform"/>
            <consortium name="The Broad Institute Genome Sequencing Center for Infectious Disease"/>
            <person name="Wu L."/>
            <person name="Ma J."/>
        </authorList>
    </citation>
    <scope>NUCLEOTIDE SEQUENCE [LARGE SCALE GENOMIC DNA]</scope>
    <source>
        <strain evidence="3">CCM 7480</strain>
    </source>
</reference>
<feature type="transmembrane region" description="Helical" evidence="1">
    <location>
        <begin position="12"/>
        <end position="32"/>
    </location>
</feature>
<evidence type="ECO:0000313" key="3">
    <source>
        <dbReference type="Proteomes" id="UP001595665"/>
    </source>
</evidence>
<dbReference type="RefSeq" id="WP_312548750.1">
    <property type="nucleotide sequence ID" value="NZ_JBHRVV010000001.1"/>
</dbReference>
<evidence type="ECO:0000313" key="2">
    <source>
        <dbReference type="EMBL" id="MFC3460335.1"/>
    </source>
</evidence>
<protein>
    <submittedName>
        <fullName evidence="2">Uncharacterized protein</fullName>
    </submittedName>
</protein>
<dbReference type="EMBL" id="JBHRVV010000001">
    <property type="protein sequence ID" value="MFC3460335.1"/>
    <property type="molecule type" value="Genomic_DNA"/>
</dbReference>
<accession>A0ABV7PNV5</accession>
<name>A0ABV7PNV5_9BURK</name>
<proteinExistence type="predicted"/>
<comment type="caution">
    <text evidence="2">The sequence shown here is derived from an EMBL/GenBank/DDBJ whole genome shotgun (WGS) entry which is preliminary data.</text>
</comment>
<organism evidence="2 3">
    <name type="scientific">Massilia haematophila</name>
    <dbReference type="NCBI Taxonomy" id="457923"/>
    <lineage>
        <taxon>Bacteria</taxon>
        <taxon>Pseudomonadati</taxon>
        <taxon>Pseudomonadota</taxon>
        <taxon>Betaproteobacteria</taxon>
        <taxon>Burkholderiales</taxon>
        <taxon>Oxalobacteraceae</taxon>
        <taxon>Telluria group</taxon>
        <taxon>Massilia</taxon>
    </lineage>
</organism>
<sequence length="103" mass="11043">MQQQRPNAAPSAGFNFVLAAVLGVIGVFDLVLGLRGEGAGVFITGLALTIYAATLLRDALHIKKTGTPALTRKRMNYIGLACLALYFFGIMVKRVPELAAFFN</sequence>
<gene>
    <name evidence="2" type="ORF">ACFOPH_19050</name>
</gene>
<keyword evidence="1" id="KW-0812">Transmembrane</keyword>
<keyword evidence="3" id="KW-1185">Reference proteome</keyword>
<dbReference type="Proteomes" id="UP001595665">
    <property type="component" value="Unassembled WGS sequence"/>
</dbReference>
<feature type="transmembrane region" description="Helical" evidence="1">
    <location>
        <begin position="38"/>
        <end position="56"/>
    </location>
</feature>
<keyword evidence="1" id="KW-1133">Transmembrane helix</keyword>
<feature type="transmembrane region" description="Helical" evidence="1">
    <location>
        <begin position="77"/>
        <end position="95"/>
    </location>
</feature>
<keyword evidence="1" id="KW-0472">Membrane</keyword>
<evidence type="ECO:0000256" key="1">
    <source>
        <dbReference type="SAM" id="Phobius"/>
    </source>
</evidence>